<keyword evidence="2" id="KW-1185">Reference proteome</keyword>
<dbReference type="Gene3D" id="3.40.30.10">
    <property type="entry name" value="Glutaredoxin"/>
    <property type="match status" value="1"/>
</dbReference>
<dbReference type="STRING" id="360412.LARV_03494"/>
<evidence type="ECO:0000313" key="1">
    <source>
        <dbReference type="EMBL" id="GAP15702.1"/>
    </source>
</evidence>
<reference evidence="1" key="1">
    <citation type="submission" date="2015-07" db="EMBL/GenBank/DDBJ databases">
        <title>Draft Genome Sequences of Anaerolinea thermolimosa IMO-1, Bellilinea caldifistulae GOMI-1, Leptolinea tardivitalis YMTK-2, Levilinea saccharolytica KIBI-1,Longilinea arvoryzae KOME-1, Previously Described as Members of the Anaerolineaceae (Chloroflexi).</title>
        <authorList>
            <person name="Sekiguchi Y."/>
            <person name="Ohashi A."/>
            <person name="Matsuura N."/>
            <person name="Tourlousse M.D."/>
        </authorList>
    </citation>
    <scope>NUCLEOTIDE SEQUENCE [LARGE SCALE GENOMIC DNA]</scope>
    <source>
        <strain evidence="1">KOME-1</strain>
    </source>
</reference>
<dbReference type="SUPFAM" id="SSF52833">
    <property type="entry name" value="Thioredoxin-like"/>
    <property type="match status" value="1"/>
</dbReference>
<gene>
    <name evidence="1" type="ORF">LARV_03494</name>
</gene>
<dbReference type="AlphaFoldDB" id="A0A0S7BME6"/>
<proteinExistence type="predicted"/>
<evidence type="ECO:0000313" key="2">
    <source>
        <dbReference type="Proteomes" id="UP000055060"/>
    </source>
</evidence>
<name>A0A0S7BME6_9CHLR</name>
<protein>
    <submittedName>
        <fullName evidence="1">Peroxiredoxin</fullName>
    </submittedName>
</protein>
<organism evidence="1">
    <name type="scientific">Longilinea arvoryzae</name>
    <dbReference type="NCBI Taxonomy" id="360412"/>
    <lineage>
        <taxon>Bacteria</taxon>
        <taxon>Bacillati</taxon>
        <taxon>Chloroflexota</taxon>
        <taxon>Anaerolineae</taxon>
        <taxon>Anaerolineales</taxon>
        <taxon>Anaerolineaceae</taxon>
        <taxon>Longilinea</taxon>
    </lineage>
</organism>
<dbReference type="InterPro" id="IPR036249">
    <property type="entry name" value="Thioredoxin-like_sf"/>
</dbReference>
<dbReference type="Proteomes" id="UP000055060">
    <property type="component" value="Unassembled WGS sequence"/>
</dbReference>
<dbReference type="EMBL" id="DF967972">
    <property type="protein sequence ID" value="GAP15702.1"/>
    <property type="molecule type" value="Genomic_DNA"/>
</dbReference>
<sequence length="43" mass="5009">MPKVDLNAPAPDFILRDFRNQEVRLSDFKGRSNLLLVFNRGFT</sequence>
<accession>A0A0S7BME6</accession>